<dbReference type="AlphaFoldDB" id="A0A084J9F1"/>
<gene>
    <name evidence="1" type="ORF">IO99_13920</name>
</gene>
<comment type="caution">
    <text evidence="1">The sequence shown here is derived from an EMBL/GenBank/DDBJ whole genome shotgun (WGS) entry which is preliminary data.</text>
</comment>
<dbReference type="RefSeq" id="WP_035134242.1">
    <property type="nucleotide sequence ID" value="NZ_JPMD01000033.1"/>
</dbReference>
<organism evidence="1 2">
    <name type="scientific">Clostridium sulfidigenes</name>
    <dbReference type="NCBI Taxonomy" id="318464"/>
    <lineage>
        <taxon>Bacteria</taxon>
        <taxon>Bacillati</taxon>
        <taxon>Bacillota</taxon>
        <taxon>Clostridia</taxon>
        <taxon>Eubacteriales</taxon>
        <taxon>Clostridiaceae</taxon>
        <taxon>Clostridium</taxon>
    </lineage>
</organism>
<dbReference type="Proteomes" id="UP000028542">
    <property type="component" value="Unassembled WGS sequence"/>
</dbReference>
<dbReference type="EMBL" id="JPMD01000033">
    <property type="protein sequence ID" value="KEZ85585.1"/>
    <property type="molecule type" value="Genomic_DNA"/>
</dbReference>
<keyword evidence="2" id="KW-1185">Reference proteome</keyword>
<protein>
    <submittedName>
        <fullName evidence="1">Uncharacterized protein</fullName>
    </submittedName>
</protein>
<reference evidence="1 2" key="1">
    <citation type="submission" date="2014-07" db="EMBL/GenBank/DDBJ databases">
        <title>Draft genome of Clostridium sulfidigenes 113A isolated from sediments associated with methane hydrate from Krishna Godavari basin.</title>
        <authorList>
            <person name="Honkalas V.S."/>
            <person name="Dabir A.P."/>
            <person name="Arora P."/>
            <person name="Dhakephalkar P.K."/>
        </authorList>
    </citation>
    <scope>NUCLEOTIDE SEQUENCE [LARGE SCALE GENOMIC DNA]</scope>
    <source>
        <strain evidence="1 2">113A</strain>
    </source>
</reference>
<accession>A0A084J9F1</accession>
<evidence type="ECO:0000313" key="2">
    <source>
        <dbReference type="Proteomes" id="UP000028542"/>
    </source>
</evidence>
<proteinExistence type="predicted"/>
<dbReference type="eggNOG" id="ENOG50328PQ">
    <property type="taxonomic scope" value="Bacteria"/>
</dbReference>
<sequence length="116" mass="12980">MNFKKLITNTLAIVGAVVVVDKIVNAVSNKSIKSISEALMKGDSNEDEDRDEDSDLCQCSFLDDDYEENLNACHCGEDSEIDYEVFPDIKQYEDSDEGAFQYAIKTEPITDTPKEV</sequence>
<name>A0A084J9F1_9CLOT</name>
<evidence type="ECO:0000313" key="1">
    <source>
        <dbReference type="EMBL" id="KEZ85585.1"/>
    </source>
</evidence>